<dbReference type="OrthoDB" id="1669586at2"/>
<dbReference type="AlphaFoldDB" id="A0A1M5UEX1"/>
<accession>A0A1M5UEX1</accession>
<dbReference type="Proteomes" id="UP000184268">
    <property type="component" value="Unassembled WGS sequence"/>
</dbReference>
<protein>
    <submittedName>
        <fullName evidence="1">Uncharacterized protein</fullName>
    </submittedName>
</protein>
<organism evidence="1 2">
    <name type="scientific">Ferrimonas marina</name>
    <dbReference type="NCBI Taxonomy" id="299255"/>
    <lineage>
        <taxon>Bacteria</taxon>
        <taxon>Pseudomonadati</taxon>
        <taxon>Pseudomonadota</taxon>
        <taxon>Gammaproteobacteria</taxon>
        <taxon>Alteromonadales</taxon>
        <taxon>Ferrimonadaceae</taxon>
        <taxon>Ferrimonas</taxon>
    </lineage>
</organism>
<proteinExistence type="predicted"/>
<dbReference type="EMBL" id="FQXG01000003">
    <property type="protein sequence ID" value="SHH61519.1"/>
    <property type="molecule type" value="Genomic_DNA"/>
</dbReference>
<evidence type="ECO:0000313" key="2">
    <source>
        <dbReference type="Proteomes" id="UP000184268"/>
    </source>
</evidence>
<sequence length="552" mass="60018">MHPYQETAAGEALAASVQRADLSGNTQGVQNILDLLFAHVEYIAPVLGREPMAMLEQIRVDLVEDIAAVPVGANRYFQLVGARSHLGSADGGVVNMSAGAFDAAARLHDGGASAQQVFDATGLVFDKHEGVFKGLLLDPLKPDFDRVQGQLQESPNKPCHIRAGSLLPMGQALLRAYPLLSEITVVFDPERRGGCYSEAEMRIEVGCKALDLSAPSARQQIISVLNHEFQHAIAGIERWCAGFSPRANTRQVISLLDRTMAILKGTDSEAVEAFEEHGVCRAELAQKYGCGLDDIWDHVTPVEADALDKLSDRYWDLYSRLEVLEETRERVENSDSSTFRADSIYWREYGELSAQLVEEMARVAEGPGSEREKLGRLVEMVSTGPQGEVYMNRSARIKPAKPFAVSGLGFIDFYESGAAAVSLVQGAANLKTVAHELLGHYVLENLCAAAQVADAPTELLEAVAGFTAATNYHYGVDLKLRHEDFARAIEDIVDLGEVPDNDRLVKGTAAAMIYGLKEGRYLNSTVMASKLLRVATGAGSLDVRSPLERTSR</sequence>
<reference evidence="1 2" key="1">
    <citation type="submission" date="2016-11" db="EMBL/GenBank/DDBJ databases">
        <authorList>
            <person name="Jaros S."/>
            <person name="Januszkiewicz K."/>
            <person name="Wedrychowicz H."/>
        </authorList>
    </citation>
    <scope>NUCLEOTIDE SEQUENCE [LARGE SCALE GENOMIC DNA]</scope>
    <source>
        <strain evidence="1 2">DSM 16917</strain>
    </source>
</reference>
<name>A0A1M5UEX1_9GAMM</name>
<dbReference type="STRING" id="299255.SAMN02745129_2536"/>
<evidence type="ECO:0000313" key="1">
    <source>
        <dbReference type="EMBL" id="SHH61519.1"/>
    </source>
</evidence>
<gene>
    <name evidence="1" type="ORF">SAMN02745129_2536</name>
</gene>
<dbReference type="RefSeq" id="WP_067655239.1">
    <property type="nucleotide sequence ID" value="NZ_FQXG01000003.1"/>
</dbReference>
<keyword evidence="2" id="KW-1185">Reference proteome</keyword>